<dbReference type="SUPFAM" id="SSF52151">
    <property type="entry name" value="FabD/lysophospholipase-like"/>
    <property type="match status" value="1"/>
</dbReference>
<dbReference type="GO" id="GO:0004312">
    <property type="term" value="F:fatty acid synthase activity"/>
    <property type="evidence" value="ECO:0007669"/>
    <property type="project" value="TreeGrafter"/>
</dbReference>
<dbReference type="InterPro" id="IPR016039">
    <property type="entry name" value="Thiolase-like"/>
</dbReference>
<dbReference type="InterPro" id="IPR014031">
    <property type="entry name" value="Ketoacyl_synth_C"/>
</dbReference>
<dbReference type="Pfam" id="PF22621">
    <property type="entry name" value="CurL-like_PKS_C"/>
    <property type="match status" value="1"/>
</dbReference>
<organism evidence="2 3">
    <name type="scientific">Letharia columbiana</name>
    <dbReference type="NCBI Taxonomy" id="112416"/>
    <lineage>
        <taxon>Eukaryota</taxon>
        <taxon>Fungi</taxon>
        <taxon>Dikarya</taxon>
        <taxon>Ascomycota</taxon>
        <taxon>Pezizomycotina</taxon>
        <taxon>Lecanoromycetes</taxon>
        <taxon>OSLEUM clade</taxon>
        <taxon>Lecanoromycetidae</taxon>
        <taxon>Lecanorales</taxon>
        <taxon>Lecanorineae</taxon>
        <taxon>Parmeliaceae</taxon>
        <taxon>Letharia</taxon>
    </lineage>
</organism>
<dbReference type="Gene3D" id="3.30.70.3290">
    <property type="match status" value="1"/>
</dbReference>
<evidence type="ECO:0000259" key="1">
    <source>
        <dbReference type="PROSITE" id="PS52004"/>
    </source>
</evidence>
<dbReference type="GO" id="GO:0006633">
    <property type="term" value="P:fatty acid biosynthetic process"/>
    <property type="evidence" value="ECO:0007669"/>
    <property type="project" value="TreeGrafter"/>
</dbReference>
<keyword evidence="3" id="KW-1185">Reference proteome</keyword>
<dbReference type="Gene3D" id="3.40.366.10">
    <property type="entry name" value="Malonyl-Coenzyme A Acyl Carrier Protein, domain 2"/>
    <property type="match status" value="1"/>
</dbReference>
<comment type="caution">
    <text evidence="2">The sequence shown here is derived from an EMBL/GenBank/DDBJ whole genome shotgun (WGS) entry which is preliminary data.</text>
</comment>
<dbReference type="InterPro" id="IPR020841">
    <property type="entry name" value="PKS_Beta-ketoAc_synthase_dom"/>
</dbReference>
<dbReference type="InterPro" id="IPR016035">
    <property type="entry name" value="Acyl_Trfase/lysoPLipase"/>
</dbReference>
<dbReference type="Pfam" id="PF00698">
    <property type="entry name" value="Acyl_transf_1"/>
    <property type="match status" value="1"/>
</dbReference>
<dbReference type="OrthoDB" id="5425662at2759"/>
<dbReference type="Pfam" id="PF02801">
    <property type="entry name" value="Ketoacyl-synt_C"/>
    <property type="match status" value="1"/>
</dbReference>
<dbReference type="GO" id="GO:0044550">
    <property type="term" value="P:secondary metabolite biosynthetic process"/>
    <property type="evidence" value="ECO:0007669"/>
    <property type="project" value="TreeGrafter"/>
</dbReference>
<dbReference type="InterPro" id="IPR001227">
    <property type="entry name" value="Ac_transferase_dom_sf"/>
</dbReference>
<dbReference type="EMBL" id="JACCJC010000022">
    <property type="protein sequence ID" value="KAF6235871.1"/>
    <property type="molecule type" value="Genomic_DNA"/>
</dbReference>
<dbReference type="AlphaFoldDB" id="A0A8H6FW39"/>
<dbReference type="Gene3D" id="3.40.47.10">
    <property type="match status" value="1"/>
</dbReference>
<protein>
    <recommendedName>
        <fullName evidence="1">Ketosynthase family 3 (KS3) domain-containing protein</fullName>
    </recommendedName>
</protein>
<dbReference type="InterPro" id="IPR014043">
    <property type="entry name" value="Acyl_transferase_dom"/>
</dbReference>
<accession>A0A8H6FW39</accession>
<feature type="domain" description="Ketosynthase family 3 (KS3)" evidence="1">
    <location>
        <begin position="1"/>
        <end position="127"/>
    </location>
</feature>
<dbReference type="GeneID" id="59287728"/>
<dbReference type="Proteomes" id="UP000578531">
    <property type="component" value="Unassembled WGS sequence"/>
</dbReference>
<reference evidence="2 3" key="1">
    <citation type="journal article" date="2020" name="Genomics">
        <title>Complete, high-quality genomes from long-read metagenomic sequencing of two wolf lichen thalli reveals enigmatic genome architecture.</title>
        <authorList>
            <person name="McKenzie S.K."/>
            <person name="Walston R.F."/>
            <person name="Allen J.L."/>
        </authorList>
    </citation>
    <scope>NUCLEOTIDE SEQUENCE [LARGE SCALE GENOMIC DNA]</scope>
    <source>
        <strain evidence="2">WasteWater2</strain>
    </source>
</reference>
<proteinExistence type="predicted"/>
<evidence type="ECO:0000313" key="3">
    <source>
        <dbReference type="Proteomes" id="UP000578531"/>
    </source>
</evidence>
<dbReference type="PROSITE" id="PS52004">
    <property type="entry name" value="KS3_2"/>
    <property type="match status" value="1"/>
</dbReference>
<dbReference type="PANTHER" id="PTHR43775">
    <property type="entry name" value="FATTY ACID SYNTHASE"/>
    <property type="match status" value="1"/>
</dbReference>
<evidence type="ECO:0000313" key="2">
    <source>
        <dbReference type="EMBL" id="KAF6235871.1"/>
    </source>
</evidence>
<dbReference type="InterPro" id="IPR050091">
    <property type="entry name" value="PKS_NRPS_Biosynth_Enz"/>
</dbReference>
<dbReference type="Gene3D" id="3.30.70.250">
    <property type="entry name" value="Malonyl-CoA ACP transacylase, ACP-binding"/>
    <property type="match status" value="1"/>
</dbReference>
<gene>
    <name evidence="2" type="ORF">HO173_006067</name>
</gene>
<dbReference type="RefSeq" id="XP_037165238.1">
    <property type="nucleotide sequence ID" value="XM_037307978.1"/>
</dbReference>
<sequence length="424" mass="45534">MHGTGTQAGDAVEMKPVLDVFAPGNRGPEHSLHLGSVKANVGHAESGSGVTSLIKVLKMMEENEIPPHCGIKTKINHNFPTDFKVRNVKIALEPTDWRRPEHGKRKRTVFLNNFSAAGGNTALLMEDAPSVFPMDHLDPRSTHLVAVSGKSKLSIQKNIETLAAFLNGNPELSLPFLAYTSTARRMHHSHRVIVSGHDLRSTKDALQGLGPSEDLKSIPIPAKVPKVNFVFTGQGALYASLARQLFDHISSFGASIQRFDRIAQSQGFPSFVPLIDGSRGGLQEVGPVVSQVGTVCVQMALAQLWISWGVYPSTVIGHSLGEYAALHTAGVVSASDAIFLAGIRAQVLEERCNIGTHAMLAVKASLSSLSNYVNRQSYEVACINGPNETVLSGTISGIDLLSNILTAQNIKSIKLDVPFAFHSS</sequence>
<dbReference type="InterPro" id="IPR016036">
    <property type="entry name" value="Malonyl_transacylase_ACP-bd"/>
</dbReference>
<dbReference type="SMART" id="SM00827">
    <property type="entry name" value="PKS_AT"/>
    <property type="match status" value="1"/>
</dbReference>
<dbReference type="SUPFAM" id="SSF55048">
    <property type="entry name" value="Probable ACP-binding domain of malonyl-CoA ACP transacylase"/>
    <property type="match status" value="1"/>
</dbReference>
<dbReference type="PANTHER" id="PTHR43775:SF45">
    <property type="entry name" value="CONIDIAL PIGMENT POLYKETIDE SYNTHASE ALB1"/>
    <property type="match status" value="1"/>
</dbReference>
<name>A0A8H6FW39_9LECA</name>
<dbReference type="SUPFAM" id="SSF53901">
    <property type="entry name" value="Thiolase-like"/>
    <property type="match status" value="1"/>
</dbReference>